<proteinExistence type="predicted"/>
<name>A0ABX8BKX3_9ACTN</name>
<evidence type="ECO:0000259" key="2">
    <source>
        <dbReference type="Pfam" id="PF17874"/>
    </source>
</evidence>
<feature type="domain" description="MalT-like TPR region" evidence="2">
    <location>
        <begin position="460"/>
        <end position="635"/>
    </location>
</feature>
<gene>
    <name evidence="3" type="ORF">KGD84_21795</name>
</gene>
<feature type="compositionally biased region" description="Polar residues" evidence="1">
    <location>
        <begin position="11"/>
        <end position="22"/>
    </location>
</feature>
<dbReference type="EMBL" id="CP074133">
    <property type="protein sequence ID" value="QUX21068.1"/>
    <property type="molecule type" value="Genomic_DNA"/>
</dbReference>
<evidence type="ECO:0000313" key="4">
    <source>
        <dbReference type="Proteomes" id="UP000676079"/>
    </source>
</evidence>
<keyword evidence="4" id="KW-1185">Reference proteome</keyword>
<protein>
    <submittedName>
        <fullName evidence="3">Tetratricopeptide repeat protein</fullName>
    </submittedName>
</protein>
<dbReference type="Pfam" id="PF17874">
    <property type="entry name" value="TPR_MalT"/>
    <property type="match status" value="1"/>
</dbReference>
<evidence type="ECO:0000256" key="1">
    <source>
        <dbReference type="SAM" id="MobiDB-lite"/>
    </source>
</evidence>
<reference evidence="3 4" key="1">
    <citation type="submission" date="2021-05" db="EMBL/GenBank/DDBJ databases">
        <title>Direct Submission.</title>
        <authorList>
            <person name="Li K."/>
            <person name="Gao J."/>
        </authorList>
    </citation>
    <scope>NUCLEOTIDE SEQUENCE [LARGE SCALE GENOMIC DNA]</scope>
    <source>
        <strain evidence="3 4">Mg02</strain>
    </source>
</reference>
<feature type="region of interest" description="Disordered" evidence="1">
    <location>
        <begin position="1"/>
        <end position="23"/>
    </location>
</feature>
<evidence type="ECO:0000313" key="3">
    <source>
        <dbReference type="EMBL" id="QUX21068.1"/>
    </source>
</evidence>
<dbReference type="SUPFAM" id="SSF48452">
    <property type="entry name" value="TPR-like"/>
    <property type="match status" value="2"/>
</dbReference>
<organism evidence="3 4">
    <name type="scientific">Nocardiopsis changdeensis</name>
    <dbReference type="NCBI Taxonomy" id="2831969"/>
    <lineage>
        <taxon>Bacteria</taxon>
        <taxon>Bacillati</taxon>
        <taxon>Actinomycetota</taxon>
        <taxon>Actinomycetes</taxon>
        <taxon>Streptosporangiales</taxon>
        <taxon>Nocardiopsidaceae</taxon>
        <taxon>Nocardiopsis</taxon>
    </lineage>
</organism>
<dbReference type="Gene3D" id="1.25.40.10">
    <property type="entry name" value="Tetratricopeptide repeat domain"/>
    <property type="match status" value="1"/>
</dbReference>
<sequence>MSDERPEPARTENSVGDVSGGTTMMGRDITVNMVGPQGGGAPLYAVPAPPLFVNRDGELERARDFALDGGPHARVLVVQATPRGSGATAFGLKVLHEVFVRDPRRFSGGYFFADVERDGVAESVSEILRRMGVEEIPAGQRRRRDRLQGEFTGRGAVAVLVDSPAGVNDVLPFVSTAPGSLTVVATAHDFEFDEVLPHVQDEWIGIGALPAEHAVELLCAKAGVEPETDEDRRLVEDLAGYTGGSPHLLLQVGRNIRRLRRRADGALAAVHRSLIVPAPAGPRDGDGEGAGLPAPVHAAAVALSCHPETDFGAGVAARVLPGEDAGALLAALVEGDVLTAVPGGRYRFRTARAQRELGASAHDRAAVFGRVLEYYFGLAAAAHRALLPGRWLQADLDHDSAFPDTAGPRFEDGGAARLALAPDRAALRAAVMHAAVRGEHRRAAELCEHLWAYWFTSGLFADVVDTHTEVLRHALGAHRLSPARLSRLCVQRSIAYRRDGSLEQAREDAELALELAREAEPVQPPVLLTALEAVGDVEREEGRPEPAAERFAEALAVAEAAEPLDPRAVLNASRKLAQVRLEQGDRDAARGLLVRARDLVLLKRPDDLHNRARVGAALGDLLLACGDRERALEQWDVAAELHTRLGDDRRTGDMYVKRADALEPTDPAAARAALETALEHYSRAGARHLVARVRSRITEPG</sequence>
<dbReference type="RefSeq" id="WP_220562268.1">
    <property type="nucleotide sequence ID" value="NZ_CP074133.1"/>
</dbReference>
<dbReference type="Proteomes" id="UP000676079">
    <property type="component" value="Chromosome"/>
</dbReference>
<dbReference type="InterPro" id="IPR041617">
    <property type="entry name" value="TPR_MalT"/>
</dbReference>
<feature type="compositionally biased region" description="Basic and acidic residues" evidence="1">
    <location>
        <begin position="1"/>
        <end position="10"/>
    </location>
</feature>
<accession>A0ABX8BKX3</accession>
<dbReference type="InterPro" id="IPR011990">
    <property type="entry name" value="TPR-like_helical_dom_sf"/>
</dbReference>